<dbReference type="EMBL" id="WHSB02000006">
    <property type="protein sequence ID" value="MCQ4631973.1"/>
    <property type="molecule type" value="Genomic_DNA"/>
</dbReference>
<keyword evidence="1" id="KW-1133">Transmembrane helix</keyword>
<keyword evidence="1" id="KW-0812">Transmembrane</keyword>
<evidence type="ECO:0000259" key="4">
    <source>
        <dbReference type="PROSITE" id="PS50883"/>
    </source>
</evidence>
<dbReference type="SUPFAM" id="SSF55073">
    <property type="entry name" value="Nucleotide cyclase"/>
    <property type="match status" value="1"/>
</dbReference>
<feature type="transmembrane region" description="Helical" evidence="1">
    <location>
        <begin position="286"/>
        <end position="306"/>
    </location>
</feature>
<dbReference type="PANTHER" id="PTHR44757:SF2">
    <property type="entry name" value="BIOFILM ARCHITECTURE MAINTENANCE PROTEIN MBAA"/>
    <property type="match status" value="1"/>
</dbReference>
<keyword evidence="1" id="KW-0472">Membrane</keyword>
<feature type="domain" description="PAS" evidence="2">
    <location>
        <begin position="607"/>
        <end position="679"/>
    </location>
</feature>
<dbReference type="PANTHER" id="PTHR44757">
    <property type="entry name" value="DIGUANYLATE CYCLASE DGCP"/>
    <property type="match status" value="1"/>
</dbReference>
<dbReference type="InterPro" id="IPR052155">
    <property type="entry name" value="Biofilm_reg_signaling"/>
</dbReference>
<dbReference type="Gene3D" id="3.30.70.270">
    <property type="match status" value="1"/>
</dbReference>
<dbReference type="PROSITE" id="PS50883">
    <property type="entry name" value="EAL"/>
    <property type="match status" value="1"/>
</dbReference>
<dbReference type="SMART" id="SM00267">
    <property type="entry name" value="GGDEF"/>
    <property type="match status" value="1"/>
</dbReference>
<feature type="domain" description="CHASE" evidence="3">
    <location>
        <begin position="116"/>
        <end position="267"/>
    </location>
</feature>
<feature type="domain" description="GGDEF" evidence="5">
    <location>
        <begin position="786"/>
        <end position="919"/>
    </location>
</feature>
<name>A0ABT1R9W1_9HYPH</name>
<protein>
    <submittedName>
        <fullName evidence="6">EAL domain-containing protein</fullName>
    </submittedName>
</protein>
<dbReference type="InterPro" id="IPR000014">
    <property type="entry name" value="PAS"/>
</dbReference>
<evidence type="ECO:0000313" key="7">
    <source>
        <dbReference type="Proteomes" id="UP000996601"/>
    </source>
</evidence>
<dbReference type="CDD" id="cd00130">
    <property type="entry name" value="PAS"/>
    <property type="match status" value="2"/>
</dbReference>
<sequence>MPLTAALRRHLASIAEWARPSLVPATIAGCVILTAGIIYERQNERIYLKELESHVSGDLALVSARLQSEVNSNVAALRSVANMFAVAPDQATLQFNVFARKLMLQNTHFRRVGVAPDAKVTHAFPLDGNQHYIGNDFNRFPSFRRAAQMDRSRGRPLMFGPVQFAKGGRGFNLFMPVFTNVDARHYFWGYIDGLIDERKLFTDAGLIDPDRPGQYGMPQHPTDIQLAIRDVSVPDNIVDPFFGAAEIFENEPVVQVLDFPGGRWELAAIPAKGWHHPPENLTQVRLIIAAAALVIIVPIFLTGGLVSERQRNIARLRARERQVKSLSQRLDTALDASKIGIWEIELSTGSRSWDVQMHRMHGVPENESPNDLNWDAVLSAEDVATARAEMDVVRAGGNDYKSQYCIRLPDGSVRHIRNVGSRLAGPNGKDKLTGISWDVTEDVLLNEALKSAKEHTEVQNAELAKLTQRLDLALDSYECGLWEADLEDGLTLWDDRMHQLYGVVNTGERVTHDIWVNAIHPDDRIEAERKANETIRENVPYIRTSRVVHPDGSIRHVQSVGKLHIAQDGRRKLVGLAFDVTEDVQMTDSLKEAKERSDRQNAELEQTTRRLDLALDSYQCGLWEADLDLGRTFWDGRMHQLYGLTFTDGIVSHEAWLGAVHPEDRNDITANVERCIAQDLPYVHEARVVLPGGEIRHVRSVGKIHYGHGGSRKLIGLAFDVTEDVILKEHLKAAKTQADVKNIELEQAKVRIEHNALHDPLTGLGNRRKLDDELTAIAALSEASEVRVGILHIDLDRFKQINDTLGHAAGDALLVHASQVLRASARPGDLVARIGGDEFVVVVTDTTDQTYLSTLSRRIITLMQQPVEYEGHLCRFGVSIGVALAEGRSIDTAKLLVNADIALYRAKALGRNRHEFFTQALQAEIISNKRIADDILAGIENNEFVPYYQPQIDAGTLKLAGAEALIRWNHPRDGLLTPDRFLKIAEDLNVMATLDRIVLEKALIDCARWAAQGLIMPKISVNVSARRLRDESLIDSLTGLSIQPGQIAFELVESIFLDESDDVVLSNLERIKALGIDIEIDDFGTGHTSIVSLLKLKPKRLKIDRQLVAPILSSRDEQALVRSIIEIGRSLGIEIVAEGVETMQHAEMLGLLGCDLLQGYAFARPLSRDAFLAFGTEMRWKLAS</sequence>
<comment type="caution">
    <text evidence="6">The sequence shown here is derived from an EMBL/GenBank/DDBJ whole genome shotgun (WGS) entry which is preliminary data.</text>
</comment>
<dbReference type="InterPro" id="IPR000160">
    <property type="entry name" value="GGDEF_dom"/>
</dbReference>
<dbReference type="Proteomes" id="UP000996601">
    <property type="component" value="Unassembled WGS sequence"/>
</dbReference>
<dbReference type="Gene3D" id="3.20.20.450">
    <property type="entry name" value="EAL domain"/>
    <property type="match status" value="1"/>
</dbReference>
<dbReference type="InterPro" id="IPR001610">
    <property type="entry name" value="PAC"/>
</dbReference>
<dbReference type="CDD" id="cd01949">
    <property type="entry name" value="GGDEF"/>
    <property type="match status" value="1"/>
</dbReference>
<dbReference type="SMART" id="SM00086">
    <property type="entry name" value="PAC"/>
    <property type="match status" value="2"/>
</dbReference>
<dbReference type="Pfam" id="PF08447">
    <property type="entry name" value="PAS_3"/>
    <property type="match status" value="3"/>
</dbReference>
<dbReference type="Pfam" id="PF00563">
    <property type="entry name" value="EAL"/>
    <property type="match status" value="1"/>
</dbReference>
<gene>
    <name evidence="6" type="ORF">GB927_018120</name>
</gene>
<evidence type="ECO:0000313" key="6">
    <source>
        <dbReference type="EMBL" id="MCQ4631973.1"/>
    </source>
</evidence>
<dbReference type="SMART" id="SM00091">
    <property type="entry name" value="PAS"/>
    <property type="match status" value="3"/>
</dbReference>
<dbReference type="PROSITE" id="PS50839">
    <property type="entry name" value="CHASE"/>
    <property type="match status" value="1"/>
</dbReference>
<reference evidence="6" key="1">
    <citation type="submission" date="2021-07" db="EMBL/GenBank/DDBJ databases">
        <title>Shinella sp. nov., a novel member of the genus Shinella from water.</title>
        <authorList>
            <person name="Deng Y."/>
        </authorList>
    </citation>
    <scope>NUCLEOTIDE SEQUENCE</scope>
    <source>
        <strain evidence="6">CPCC 100929</strain>
    </source>
</reference>
<dbReference type="NCBIfam" id="TIGR00254">
    <property type="entry name" value="GGDEF"/>
    <property type="match status" value="1"/>
</dbReference>
<keyword evidence="7" id="KW-1185">Reference proteome</keyword>
<dbReference type="NCBIfam" id="TIGR00229">
    <property type="entry name" value="sensory_box"/>
    <property type="match status" value="1"/>
</dbReference>
<dbReference type="SMART" id="SM01079">
    <property type="entry name" value="CHASE"/>
    <property type="match status" value="1"/>
</dbReference>
<dbReference type="SUPFAM" id="SSF55785">
    <property type="entry name" value="PYP-like sensor domain (PAS domain)"/>
    <property type="match status" value="3"/>
</dbReference>
<evidence type="ECO:0000259" key="2">
    <source>
        <dbReference type="PROSITE" id="PS50112"/>
    </source>
</evidence>
<dbReference type="SUPFAM" id="SSF141868">
    <property type="entry name" value="EAL domain-like"/>
    <property type="match status" value="1"/>
</dbReference>
<dbReference type="CDD" id="cd01948">
    <property type="entry name" value="EAL"/>
    <property type="match status" value="1"/>
</dbReference>
<dbReference type="InterPro" id="IPR001633">
    <property type="entry name" value="EAL_dom"/>
</dbReference>
<dbReference type="InterPro" id="IPR035919">
    <property type="entry name" value="EAL_sf"/>
</dbReference>
<dbReference type="InterPro" id="IPR006189">
    <property type="entry name" value="CHASE_dom"/>
</dbReference>
<evidence type="ECO:0000259" key="3">
    <source>
        <dbReference type="PROSITE" id="PS50839"/>
    </source>
</evidence>
<feature type="transmembrane region" description="Helical" evidence="1">
    <location>
        <begin position="20"/>
        <end position="39"/>
    </location>
</feature>
<dbReference type="SMART" id="SM00052">
    <property type="entry name" value="EAL"/>
    <property type="match status" value="1"/>
</dbReference>
<proteinExistence type="predicted"/>
<evidence type="ECO:0000259" key="5">
    <source>
        <dbReference type="PROSITE" id="PS50887"/>
    </source>
</evidence>
<dbReference type="InterPro" id="IPR035965">
    <property type="entry name" value="PAS-like_dom_sf"/>
</dbReference>
<dbReference type="RefSeq" id="WP_256118602.1">
    <property type="nucleotide sequence ID" value="NZ_WHSB02000006.1"/>
</dbReference>
<feature type="domain" description="EAL" evidence="4">
    <location>
        <begin position="928"/>
        <end position="1179"/>
    </location>
</feature>
<dbReference type="PROSITE" id="PS50112">
    <property type="entry name" value="PAS"/>
    <property type="match status" value="1"/>
</dbReference>
<dbReference type="Gene3D" id="3.30.450.20">
    <property type="entry name" value="PAS domain"/>
    <property type="match status" value="3"/>
</dbReference>
<evidence type="ECO:0000256" key="1">
    <source>
        <dbReference type="SAM" id="Phobius"/>
    </source>
</evidence>
<dbReference type="InterPro" id="IPR013655">
    <property type="entry name" value="PAS_fold_3"/>
</dbReference>
<organism evidence="6 7">
    <name type="scientific">Shinella lacus</name>
    <dbReference type="NCBI Taxonomy" id="2654216"/>
    <lineage>
        <taxon>Bacteria</taxon>
        <taxon>Pseudomonadati</taxon>
        <taxon>Pseudomonadota</taxon>
        <taxon>Alphaproteobacteria</taxon>
        <taxon>Hyphomicrobiales</taxon>
        <taxon>Rhizobiaceae</taxon>
        <taxon>Shinella</taxon>
    </lineage>
</organism>
<dbReference type="Pfam" id="PF00990">
    <property type="entry name" value="GGDEF"/>
    <property type="match status" value="1"/>
</dbReference>
<dbReference type="Pfam" id="PF03924">
    <property type="entry name" value="CHASE"/>
    <property type="match status" value="1"/>
</dbReference>
<dbReference type="PROSITE" id="PS50887">
    <property type="entry name" value="GGDEF"/>
    <property type="match status" value="1"/>
</dbReference>
<dbReference type="InterPro" id="IPR043128">
    <property type="entry name" value="Rev_trsase/Diguanyl_cyclase"/>
</dbReference>
<dbReference type="Gene3D" id="2.10.70.100">
    <property type="match status" value="2"/>
</dbReference>
<dbReference type="InterPro" id="IPR029787">
    <property type="entry name" value="Nucleotide_cyclase"/>
</dbReference>
<accession>A0ABT1R9W1</accession>